<gene>
    <name evidence="1" type="ORF">TNCT_359861</name>
</gene>
<dbReference type="AlphaFoldDB" id="A0A8X6HM63"/>
<evidence type="ECO:0000313" key="2">
    <source>
        <dbReference type="Proteomes" id="UP000887116"/>
    </source>
</evidence>
<comment type="caution">
    <text evidence="1">The sequence shown here is derived from an EMBL/GenBank/DDBJ whole genome shotgun (WGS) entry which is preliminary data.</text>
</comment>
<keyword evidence="2" id="KW-1185">Reference proteome</keyword>
<protein>
    <submittedName>
        <fullName evidence="1">Uncharacterized protein</fullName>
    </submittedName>
</protein>
<organism evidence="1 2">
    <name type="scientific">Trichonephila clavata</name>
    <name type="common">Joro spider</name>
    <name type="synonym">Nephila clavata</name>
    <dbReference type="NCBI Taxonomy" id="2740835"/>
    <lineage>
        <taxon>Eukaryota</taxon>
        <taxon>Metazoa</taxon>
        <taxon>Ecdysozoa</taxon>
        <taxon>Arthropoda</taxon>
        <taxon>Chelicerata</taxon>
        <taxon>Arachnida</taxon>
        <taxon>Araneae</taxon>
        <taxon>Araneomorphae</taxon>
        <taxon>Entelegynae</taxon>
        <taxon>Araneoidea</taxon>
        <taxon>Nephilidae</taxon>
        <taxon>Trichonephila</taxon>
    </lineage>
</organism>
<proteinExistence type="predicted"/>
<sequence>MTGMGQKTCQDDFVKRQFAISHSKTSERHLEIALMRHPSAPALLVRPGTISLSPLRINGACVLQWPHCAFSAFFSSTSSISKNLENGSTNGLPQNTSNFSCMVFINYLKNGRNL</sequence>
<name>A0A8X6HM63_TRICU</name>
<dbReference type="Proteomes" id="UP000887116">
    <property type="component" value="Unassembled WGS sequence"/>
</dbReference>
<dbReference type="EMBL" id="BMAO01003635">
    <property type="protein sequence ID" value="GFQ89184.1"/>
    <property type="molecule type" value="Genomic_DNA"/>
</dbReference>
<reference evidence="1" key="1">
    <citation type="submission" date="2020-07" db="EMBL/GenBank/DDBJ databases">
        <title>Multicomponent nature underlies the extraordinary mechanical properties of spider dragline silk.</title>
        <authorList>
            <person name="Kono N."/>
            <person name="Nakamura H."/>
            <person name="Mori M."/>
            <person name="Yoshida Y."/>
            <person name="Ohtoshi R."/>
            <person name="Malay A.D."/>
            <person name="Moran D.A.P."/>
            <person name="Tomita M."/>
            <person name="Numata K."/>
            <person name="Arakawa K."/>
        </authorList>
    </citation>
    <scope>NUCLEOTIDE SEQUENCE</scope>
</reference>
<accession>A0A8X6HM63</accession>
<evidence type="ECO:0000313" key="1">
    <source>
        <dbReference type="EMBL" id="GFQ89184.1"/>
    </source>
</evidence>